<feature type="transmembrane region" description="Helical" evidence="1">
    <location>
        <begin position="164"/>
        <end position="184"/>
    </location>
</feature>
<keyword evidence="3" id="KW-0012">Acyltransferase</keyword>
<dbReference type="InterPro" id="IPR002656">
    <property type="entry name" value="Acyl_transf_3_dom"/>
</dbReference>
<feature type="transmembrane region" description="Helical" evidence="1">
    <location>
        <begin position="221"/>
        <end position="239"/>
    </location>
</feature>
<keyword evidence="4" id="KW-1185">Reference proteome</keyword>
<keyword evidence="1" id="KW-0812">Transmembrane</keyword>
<feature type="transmembrane region" description="Helical" evidence="1">
    <location>
        <begin position="274"/>
        <end position="293"/>
    </location>
</feature>
<dbReference type="PANTHER" id="PTHR23028">
    <property type="entry name" value="ACETYLTRANSFERASE"/>
    <property type="match status" value="1"/>
</dbReference>
<protein>
    <submittedName>
        <fullName evidence="3">Acyltransferase</fullName>
    </submittedName>
</protein>
<feature type="domain" description="Acyltransferase 3" evidence="2">
    <location>
        <begin position="25"/>
        <end position="356"/>
    </location>
</feature>
<evidence type="ECO:0000256" key="1">
    <source>
        <dbReference type="SAM" id="Phobius"/>
    </source>
</evidence>
<comment type="caution">
    <text evidence="3">The sequence shown here is derived from an EMBL/GenBank/DDBJ whole genome shotgun (WGS) entry which is preliminary data.</text>
</comment>
<dbReference type="GO" id="GO:0016746">
    <property type="term" value="F:acyltransferase activity"/>
    <property type="evidence" value="ECO:0007669"/>
    <property type="project" value="UniProtKB-KW"/>
</dbReference>
<dbReference type="InterPro" id="IPR050879">
    <property type="entry name" value="Acyltransferase_3"/>
</dbReference>
<feature type="transmembrane region" description="Helical" evidence="1">
    <location>
        <begin position="31"/>
        <end position="53"/>
    </location>
</feature>
<evidence type="ECO:0000313" key="3">
    <source>
        <dbReference type="EMBL" id="GIG93880.1"/>
    </source>
</evidence>
<sequence>MTVTDRRADGEGHRPAAGQGREANCFDFLRLMAALCVVVQHAVAHLDTSFLWYRADNGLWFGDGVAMFFVISGAMVYASAERCHQDGRPWRDYLRNRLLRIAPALYVYTAVALLFLLTAGIVSFSALADPHVLAWLASGLLFMPVYHPAAFQGFGVGVLNGSLWTIPAEVSYYLVVPGLVLLAARRSFGTMMLLTATIGTMGAALYGLAGGSGSESLLAKLLAASLLPWLGFFLLGMWWRRVWHRVPQSGALAVVALVLYLGCAMWRHSVGPGMGVAVALIAGLPLSYLVFWVGHRGPRVLRRATDRLGDLSFGTYIWHMPVVNLLIWLGAIEGPLRGTPLILLVIALTIVCALFSWHFVEKPALRLKRYSSRPDSFGGPGRADYLHGPNANRLPLVRSGTRTRVRIDGGRRRLR</sequence>
<feature type="transmembrane region" description="Helical" evidence="1">
    <location>
        <begin position="338"/>
        <end position="360"/>
    </location>
</feature>
<dbReference type="EMBL" id="BONX01000003">
    <property type="protein sequence ID" value="GIG93880.1"/>
    <property type="molecule type" value="Genomic_DNA"/>
</dbReference>
<proteinExistence type="predicted"/>
<reference evidence="3 4" key="1">
    <citation type="submission" date="2021-01" db="EMBL/GenBank/DDBJ databases">
        <title>Whole genome shotgun sequence of Plantactinospora mayteni NBRC 109088.</title>
        <authorList>
            <person name="Komaki H."/>
            <person name="Tamura T."/>
        </authorList>
    </citation>
    <scope>NUCLEOTIDE SEQUENCE [LARGE SCALE GENOMIC DNA]</scope>
    <source>
        <strain evidence="3 4">NBRC 109088</strain>
    </source>
</reference>
<evidence type="ECO:0000259" key="2">
    <source>
        <dbReference type="Pfam" id="PF01757"/>
    </source>
</evidence>
<keyword evidence="1" id="KW-1133">Transmembrane helix</keyword>
<evidence type="ECO:0000313" key="4">
    <source>
        <dbReference type="Proteomes" id="UP000621500"/>
    </source>
</evidence>
<keyword evidence="3" id="KW-0808">Transferase</keyword>
<dbReference type="Pfam" id="PF01757">
    <property type="entry name" value="Acyl_transf_3"/>
    <property type="match status" value="1"/>
</dbReference>
<accession>A0ABQ4EGL9</accession>
<dbReference type="RefSeq" id="WP_203855563.1">
    <property type="nucleotide sequence ID" value="NZ_BAAAZQ010000003.1"/>
</dbReference>
<feature type="transmembrane region" description="Helical" evidence="1">
    <location>
        <begin position="59"/>
        <end position="80"/>
    </location>
</feature>
<organism evidence="3 4">
    <name type="scientific">Plantactinospora mayteni</name>
    <dbReference type="NCBI Taxonomy" id="566021"/>
    <lineage>
        <taxon>Bacteria</taxon>
        <taxon>Bacillati</taxon>
        <taxon>Actinomycetota</taxon>
        <taxon>Actinomycetes</taxon>
        <taxon>Micromonosporales</taxon>
        <taxon>Micromonosporaceae</taxon>
        <taxon>Plantactinospora</taxon>
    </lineage>
</organism>
<feature type="transmembrane region" description="Helical" evidence="1">
    <location>
        <begin position="191"/>
        <end position="209"/>
    </location>
</feature>
<name>A0ABQ4EGL9_9ACTN</name>
<feature type="transmembrane region" description="Helical" evidence="1">
    <location>
        <begin position="313"/>
        <end position="332"/>
    </location>
</feature>
<dbReference type="PANTHER" id="PTHR23028:SF53">
    <property type="entry name" value="ACYL_TRANSF_3 DOMAIN-CONTAINING PROTEIN"/>
    <property type="match status" value="1"/>
</dbReference>
<feature type="transmembrane region" description="Helical" evidence="1">
    <location>
        <begin position="101"/>
        <end position="128"/>
    </location>
</feature>
<keyword evidence="1" id="KW-0472">Membrane</keyword>
<dbReference type="Proteomes" id="UP000621500">
    <property type="component" value="Unassembled WGS sequence"/>
</dbReference>
<gene>
    <name evidence="3" type="primary">nodX</name>
    <name evidence="3" type="ORF">Pma05_04530</name>
</gene>